<reference evidence="1" key="1">
    <citation type="submission" date="2022-10" db="EMBL/GenBank/DDBJ databases">
        <title>The complete genomes of actinobacterial strains from the NBC collection.</title>
        <authorList>
            <person name="Joergensen T.S."/>
            <person name="Alvarez Arevalo M."/>
            <person name="Sterndorff E.B."/>
            <person name="Faurdal D."/>
            <person name="Vuksanovic O."/>
            <person name="Mourched A.-S."/>
            <person name="Charusanti P."/>
            <person name="Shaw S."/>
            <person name="Blin K."/>
            <person name="Weber T."/>
        </authorList>
    </citation>
    <scope>NUCLEOTIDE SEQUENCE</scope>
    <source>
        <strain evidence="1">NBC_00003</strain>
    </source>
</reference>
<dbReference type="AlphaFoldDB" id="A0AAU2V7U3"/>
<accession>A0AAU2V7U3</accession>
<protein>
    <submittedName>
        <fullName evidence="1">DUF6093 family protein</fullName>
    </submittedName>
</protein>
<organism evidence="1">
    <name type="scientific">Streptomyces sp. NBC_00003</name>
    <dbReference type="NCBI Taxonomy" id="2903608"/>
    <lineage>
        <taxon>Bacteria</taxon>
        <taxon>Bacillati</taxon>
        <taxon>Actinomycetota</taxon>
        <taxon>Actinomycetes</taxon>
        <taxon>Kitasatosporales</taxon>
        <taxon>Streptomycetaceae</taxon>
        <taxon>Streptomyces</taxon>
    </lineage>
</organism>
<dbReference type="Pfam" id="PF19586">
    <property type="entry name" value="DUF6093"/>
    <property type="match status" value="1"/>
</dbReference>
<sequence>MALDLTGVQRVVEGILDDQILITRDAGGRGDDVLDPNTGELHPQPPITLWTGAGAVVQLGQLALTTPVDGAVALLPPTTVYQAIIPLAAPALLPDDELTVTGSTRPGGPRDPLITGRRFRVADSSTGTFAVVRLVRLQVIS</sequence>
<evidence type="ECO:0000313" key="1">
    <source>
        <dbReference type="EMBL" id="WTW63219.1"/>
    </source>
</evidence>
<dbReference type="InterPro" id="IPR046075">
    <property type="entry name" value="DUF6093"/>
</dbReference>
<dbReference type="EMBL" id="CP108318">
    <property type="protein sequence ID" value="WTW63219.1"/>
    <property type="molecule type" value="Genomic_DNA"/>
</dbReference>
<name>A0AAU2V7U3_9ACTN</name>
<proteinExistence type="predicted"/>
<gene>
    <name evidence="1" type="ORF">OG549_22610</name>
</gene>